<name>X8CMC9_MYCXE</name>
<dbReference type="EMBL" id="JAOB01000029">
    <property type="protein sequence ID" value="EUA56395.1"/>
    <property type="molecule type" value="Genomic_DNA"/>
</dbReference>
<gene>
    <name evidence="2" type="ORF">I553_8443</name>
</gene>
<comment type="caution">
    <text evidence="2">The sequence shown here is derived from an EMBL/GenBank/DDBJ whole genome shotgun (WGS) entry which is preliminary data.</text>
</comment>
<dbReference type="AlphaFoldDB" id="X8CMC9"/>
<protein>
    <submittedName>
        <fullName evidence="2">Uncharacterized protein</fullName>
    </submittedName>
</protein>
<reference evidence="2" key="1">
    <citation type="submission" date="2014-01" db="EMBL/GenBank/DDBJ databases">
        <authorList>
            <person name="Brown-Elliot B."/>
            <person name="Wallace R."/>
            <person name="Lenaerts A."/>
            <person name="Ordway D."/>
            <person name="DeGroote M.A."/>
            <person name="Parker T."/>
            <person name="Sizemore C."/>
            <person name="Tallon L.J."/>
            <person name="Sadzewicz L.K."/>
            <person name="Sengamalay N."/>
            <person name="Fraser C.M."/>
            <person name="Hine E."/>
            <person name="Shefchek K.A."/>
            <person name="Das S.P."/>
            <person name="Tettelin H."/>
        </authorList>
    </citation>
    <scope>NUCLEOTIDE SEQUENCE [LARGE SCALE GENOMIC DNA]</scope>
    <source>
        <strain evidence="2">4042</strain>
    </source>
</reference>
<proteinExistence type="predicted"/>
<feature type="region of interest" description="Disordered" evidence="1">
    <location>
        <begin position="1"/>
        <end position="20"/>
    </location>
</feature>
<accession>X8CMC9</accession>
<sequence length="57" mass="5808">MARKRTPRPVPALRPPGARAEATVQVARTGAGVAVQHAHPGHRGQLVAVAGSPGLRA</sequence>
<organism evidence="2">
    <name type="scientific">Mycobacterium xenopi 4042</name>
    <dbReference type="NCBI Taxonomy" id="1299334"/>
    <lineage>
        <taxon>Bacteria</taxon>
        <taxon>Bacillati</taxon>
        <taxon>Actinomycetota</taxon>
        <taxon>Actinomycetes</taxon>
        <taxon>Mycobacteriales</taxon>
        <taxon>Mycobacteriaceae</taxon>
        <taxon>Mycobacterium</taxon>
    </lineage>
</organism>
<evidence type="ECO:0000256" key="1">
    <source>
        <dbReference type="SAM" id="MobiDB-lite"/>
    </source>
</evidence>
<evidence type="ECO:0000313" key="2">
    <source>
        <dbReference type="EMBL" id="EUA56395.1"/>
    </source>
</evidence>